<evidence type="ECO:0000256" key="5">
    <source>
        <dbReference type="PROSITE-ProRule" id="PRU00309"/>
    </source>
</evidence>
<evidence type="ECO:0000259" key="6">
    <source>
        <dbReference type="PROSITE" id="PS50209"/>
    </source>
</evidence>
<proteinExistence type="predicted"/>
<dbReference type="InterPro" id="IPR001315">
    <property type="entry name" value="CARD"/>
</dbReference>
<sequence length="240" mass="28115">MYCYICKEKDQALTYHVFPKDPKLRTKWLAAFRFKEIDIMKYTRICGKHFEDTKLDLSKDTDDVKYTNIASTSEELQPQKDSSTCVFNPTNTCDPIVSVKEEIEEKVISGTESTCYSMESAIDMASTRQESQMKQQRWRPAHISQVDMEHGFDTPRRAKRHFNLAVSKVLLYQRKIIRINQQKRRILQKLNRLQSLLKELKDKDVISKEVLKIIQVFSGVKLTNCSTKNLRTTQLQNKLQ</sequence>
<dbReference type="EMBL" id="KQ978456">
    <property type="protein sequence ID" value="KYM93899.1"/>
    <property type="molecule type" value="Genomic_DNA"/>
</dbReference>
<dbReference type="PANTHER" id="PTHR47696:SF1">
    <property type="entry name" value="THAP DOMAIN-CONTAINING PROTEIN 2"/>
    <property type="match status" value="1"/>
</dbReference>
<gene>
    <name evidence="8" type="ORF">ALC62_15511</name>
</gene>
<evidence type="ECO:0008006" key="10">
    <source>
        <dbReference type="Google" id="ProtNLM"/>
    </source>
</evidence>
<organism evidence="8 9">
    <name type="scientific">Cyphomyrmex costatus</name>
    <dbReference type="NCBI Taxonomy" id="456900"/>
    <lineage>
        <taxon>Eukaryota</taxon>
        <taxon>Metazoa</taxon>
        <taxon>Ecdysozoa</taxon>
        <taxon>Arthropoda</taxon>
        <taxon>Hexapoda</taxon>
        <taxon>Insecta</taxon>
        <taxon>Pterygota</taxon>
        <taxon>Neoptera</taxon>
        <taxon>Endopterygota</taxon>
        <taxon>Hymenoptera</taxon>
        <taxon>Apocrita</taxon>
        <taxon>Aculeata</taxon>
        <taxon>Formicoidea</taxon>
        <taxon>Formicidae</taxon>
        <taxon>Myrmicinae</taxon>
        <taxon>Cyphomyrmex</taxon>
    </lineage>
</organism>
<dbReference type="GO" id="GO:0003677">
    <property type="term" value="F:DNA binding"/>
    <property type="evidence" value="ECO:0007669"/>
    <property type="project" value="UniProtKB-UniRule"/>
</dbReference>
<dbReference type="PROSITE" id="PS50209">
    <property type="entry name" value="CARD"/>
    <property type="match status" value="1"/>
</dbReference>
<dbReference type="AlphaFoldDB" id="A0A151I6V9"/>
<evidence type="ECO:0000256" key="1">
    <source>
        <dbReference type="ARBA" id="ARBA00022723"/>
    </source>
</evidence>
<feature type="domain" description="CARD" evidence="6">
    <location>
        <begin position="171"/>
        <end position="240"/>
    </location>
</feature>
<dbReference type="PANTHER" id="PTHR47696">
    <property type="entry name" value="THAP DOMAIN-CONTAINING PROTEIN 2"/>
    <property type="match status" value="1"/>
</dbReference>
<dbReference type="PROSITE" id="PS50950">
    <property type="entry name" value="ZF_THAP"/>
    <property type="match status" value="1"/>
</dbReference>
<feature type="domain" description="THAP-type" evidence="7">
    <location>
        <begin position="1"/>
        <end position="73"/>
    </location>
</feature>
<dbReference type="GO" id="GO:0042981">
    <property type="term" value="P:regulation of apoptotic process"/>
    <property type="evidence" value="ECO:0007669"/>
    <property type="project" value="InterPro"/>
</dbReference>
<name>A0A151I6V9_9HYME</name>
<reference evidence="8 9" key="1">
    <citation type="submission" date="2016-03" db="EMBL/GenBank/DDBJ databases">
        <title>Cyphomyrmex costatus WGS genome.</title>
        <authorList>
            <person name="Nygaard S."/>
            <person name="Hu H."/>
            <person name="Boomsma J."/>
            <person name="Zhang G."/>
        </authorList>
    </citation>
    <scope>NUCLEOTIDE SEQUENCE [LARGE SCALE GENOMIC DNA]</scope>
    <source>
        <strain evidence="8">MS0001</strain>
        <tissue evidence="8">Whole body</tissue>
    </source>
</reference>
<evidence type="ECO:0000313" key="8">
    <source>
        <dbReference type="EMBL" id="KYM93899.1"/>
    </source>
</evidence>
<keyword evidence="4 5" id="KW-0238">DNA-binding</keyword>
<dbReference type="InterPro" id="IPR006612">
    <property type="entry name" value="THAP_Znf"/>
</dbReference>
<evidence type="ECO:0000256" key="2">
    <source>
        <dbReference type="ARBA" id="ARBA00022771"/>
    </source>
</evidence>
<dbReference type="SUPFAM" id="SSF57716">
    <property type="entry name" value="Glucocorticoid receptor-like (DNA-binding domain)"/>
    <property type="match status" value="1"/>
</dbReference>
<keyword evidence="2 5" id="KW-0863">Zinc-finger</keyword>
<keyword evidence="3" id="KW-0862">Zinc</keyword>
<evidence type="ECO:0000259" key="7">
    <source>
        <dbReference type="PROSITE" id="PS50950"/>
    </source>
</evidence>
<dbReference type="InterPro" id="IPR038441">
    <property type="entry name" value="THAP_Znf_sf"/>
</dbReference>
<dbReference type="InterPro" id="IPR026521">
    <property type="entry name" value="THAP2"/>
</dbReference>
<dbReference type="STRING" id="456900.A0A151I6V9"/>
<evidence type="ECO:0000256" key="3">
    <source>
        <dbReference type="ARBA" id="ARBA00022833"/>
    </source>
</evidence>
<accession>A0A151I6V9</accession>
<keyword evidence="1" id="KW-0479">Metal-binding</keyword>
<evidence type="ECO:0000256" key="4">
    <source>
        <dbReference type="ARBA" id="ARBA00023125"/>
    </source>
</evidence>
<dbReference type="Pfam" id="PF05485">
    <property type="entry name" value="THAP"/>
    <property type="match status" value="1"/>
</dbReference>
<keyword evidence="9" id="KW-1185">Reference proteome</keyword>
<dbReference type="GO" id="GO:0008270">
    <property type="term" value="F:zinc ion binding"/>
    <property type="evidence" value="ECO:0007669"/>
    <property type="project" value="UniProtKB-KW"/>
</dbReference>
<evidence type="ECO:0000313" key="9">
    <source>
        <dbReference type="Proteomes" id="UP000078542"/>
    </source>
</evidence>
<protein>
    <recommendedName>
        <fullName evidence="10">THAP-type domain-containing protein</fullName>
    </recommendedName>
</protein>
<dbReference type="Gene3D" id="6.20.210.20">
    <property type="entry name" value="THAP domain"/>
    <property type="match status" value="1"/>
</dbReference>
<dbReference type="Proteomes" id="UP000078542">
    <property type="component" value="Unassembled WGS sequence"/>
</dbReference>